<evidence type="ECO:0000313" key="2">
    <source>
        <dbReference type="EMBL" id="KAH7430313.1"/>
    </source>
</evidence>
<evidence type="ECO:0000313" key="3">
    <source>
        <dbReference type="Proteomes" id="UP000825935"/>
    </source>
</evidence>
<proteinExistence type="predicted"/>
<evidence type="ECO:0000256" key="1">
    <source>
        <dbReference type="SAM" id="MobiDB-lite"/>
    </source>
</evidence>
<name>A0A8T2U961_CERRI</name>
<organism evidence="2 3">
    <name type="scientific">Ceratopteris richardii</name>
    <name type="common">Triangle waterfern</name>
    <dbReference type="NCBI Taxonomy" id="49495"/>
    <lineage>
        <taxon>Eukaryota</taxon>
        <taxon>Viridiplantae</taxon>
        <taxon>Streptophyta</taxon>
        <taxon>Embryophyta</taxon>
        <taxon>Tracheophyta</taxon>
        <taxon>Polypodiopsida</taxon>
        <taxon>Polypodiidae</taxon>
        <taxon>Polypodiales</taxon>
        <taxon>Pteridineae</taxon>
        <taxon>Pteridaceae</taxon>
        <taxon>Parkerioideae</taxon>
        <taxon>Ceratopteris</taxon>
    </lineage>
</organism>
<feature type="region of interest" description="Disordered" evidence="1">
    <location>
        <begin position="44"/>
        <end position="86"/>
    </location>
</feature>
<protein>
    <submittedName>
        <fullName evidence="2">Uncharacterized protein</fullName>
    </submittedName>
</protein>
<dbReference type="AlphaFoldDB" id="A0A8T2U961"/>
<accession>A0A8T2U961</accession>
<comment type="caution">
    <text evidence="2">The sequence shown here is derived from an EMBL/GenBank/DDBJ whole genome shotgun (WGS) entry which is preliminary data.</text>
</comment>
<dbReference type="EMBL" id="CM035414">
    <property type="protein sequence ID" value="KAH7430313.1"/>
    <property type="molecule type" value="Genomic_DNA"/>
</dbReference>
<feature type="compositionally biased region" description="Basic residues" evidence="1">
    <location>
        <begin position="54"/>
        <end position="63"/>
    </location>
</feature>
<dbReference type="Proteomes" id="UP000825935">
    <property type="component" value="Chromosome 9"/>
</dbReference>
<reference evidence="2" key="1">
    <citation type="submission" date="2021-08" db="EMBL/GenBank/DDBJ databases">
        <title>WGS assembly of Ceratopteris richardii.</title>
        <authorList>
            <person name="Marchant D.B."/>
            <person name="Chen G."/>
            <person name="Jenkins J."/>
            <person name="Shu S."/>
            <person name="Leebens-Mack J."/>
            <person name="Grimwood J."/>
            <person name="Schmutz J."/>
            <person name="Soltis P."/>
            <person name="Soltis D."/>
            <person name="Chen Z.-H."/>
        </authorList>
    </citation>
    <scope>NUCLEOTIDE SEQUENCE</scope>
    <source>
        <strain evidence="2">Whitten #5841</strain>
        <tissue evidence="2">Leaf</tissue>
    </source>
</reference>
<gene>
    <name evidence="2" type="ORF">KP509_09G092900</name>
</gene>
<keyword evidence="3" id="KW-1185">Reference proteome</keyword>
<sequence>MGSNKDVAALGGEGKAMVVSILPLVGHVMPFIEHAEDEQWADAVNGMDDDGRSQRKKNKKKKTLVWSCPPPLPSQSSEPHPHVHHHCHKERIKLLMFAGLSK</sequence>